<name>A0A383DW35_9ZZZZ</name>
<proteinExistence type="predicted"/>
<dbReference type="Pfam" id="PF00501">
    <property type="entry name" value="AMP-binding"/>
    <property type="match status" value="1"/>
</dbReference>
<dbReference type="SUPFAM" id="SSF56801">
    <property type="entry name" value="Acetyl-CoA synthetase-like"/>
    <property type="match status" value="1"/>
</dbReference>
<dbReference type="InterPro" id="IPR042099">
    <property type="entry name" value="ANL_N_sf"/>
</dbReference>
<feature type="non-terminal residue" evidence="2">
    <location>
        <position position="151"/>
    </location>
</feature>
<dbReference type="Gene3D" id="3.40.50.12780">
    <property type="entry name" value="N-terminal domain of ligase-like"/>
    <property type="match status" value="1"/>
</dbReference>
<sequence length="151" mass="16870">MPEFAKELAEKNSEQIAIRDGNKALNWNDVDGILNRVTNRLLESNLGEQRRISVFAENSNETALAHLGGLLAGASTVPVNFHLTAEETAYILKDSETSVLFLGPETLDRGLEAARIAGIEQIIVWGEQVEKSNNYEIWDRWYEDAPSENPE</sequence>
<accession>A0A383DW35</accession>
<evidence type="ECO:0000259" key="1">
    <source>
        <dbReference type="Pfam" id="PF00501"/>
    </source>
</evidence>
<organism evidence="2">
    <name type="scientific">marine metagenome</name>
    <dbReference type="NCBI Taxonomy" id="408172"/>
    <lineage>
        <taxon>unclassified sequences</taxon>
        <taxon>metagenomes</taxon>
        <taxon>ecological metagenomes</taxon>
    </lineage>
</organism>
<feature type="domain" description="AMP-dependent synthetase/ligase" evidence="1">
    <location>
        <begin position="8"/>
        <end position="133"/>
    </location>
</feature>
<dbReference type="InterPro" id="IPR050237">
    <property type="entry name" value="ATP-dep_AMP-bd_enzyme"/>
</dbReference>
<protein>
    <recommendedName>
        <fullName evidence="1">AMP-dependent synthetase/ligase domain-containing protein</fullName>
    </recommendedName>
</protein>
<dbReference type="EMBL" id="UINC01220561">
    <property type="protein sequence ID" value="SVE48534.1"/>
    <property type="molecule type" value="Genomic_DNA"/>
</dbReference>
<dbReference type="InterPro" id="IPR000873">
    <property type="entry name" value="AMP-dep_synth/lig_dom"/>
</dbReference>
<gene>
    <name evidence="2" type="ORF">METZ01_LOCUS501388</name>
</gene>
<dbReference type="AlphaFoldDB" id="A0A383DW35"/>
<dbReference type="PANTHER" id="PTHR43767">
    <property type="entry name" value="LONG-CHAIN-FATTY-ACID--COA LIGASE"/>
    <property type="match status" value="1"/>
</dbReference>
<reference evidence="2" key="1">
    <citation type="submission" date="2018-05" db="EMBL/GenBank/DDBJ databases">
        <authorList>
            <person name="Lanie J.A."/>
            <person name="Ng W.-L."/>
            <person name="Kazmierczak K.M."/>
            <person name="Andrzejewski T.M."/>
            <person name="Davidsen T.M."/>
            <person name="Wayne K.J."/>
            <person name="Tettelin H."/>
            <person name="Glass J.I."/>
            <person name="Rusch D."/>
            <person name="Podicherti R."/>
            <person name="Tsui H.-C.T."/>
            <person name="Winkler M.E."/>
        </authorList>
    </citation>
    <scope>NUCLEOTIDE SEQUENCE</scope>
</reference>
<dbReference type="PANTHER" id="PTHR43767:SF1">
    <property type="entry name" value="NONRIBOSOMAL PEPTIDE SYNTHASE PES1 (EUROFUNG)-RELATED"/>
    <property type="match status" value="1"/>
</dbReference>
<evidence type="ECO:0000313" key="2">
    <source>
        <dbReference type="EMBL" id="SVE48534.1"/>
    </source>
</evidence>